<dbReference type="SUPFAM" id="SSF52540">
    <property type="entry name" value="P-loop containing nucleoside triphosphate hydrolases"/>
    <property type="match status" value="1"/>
</dbReference>
<proteinExistence type="predicted"/>
<sequence>MRTISNLEKIKKYLNTEGTTYSMMLSGPWGSGKTYFIKNNLNDMLEKLLDKSFTMCYISLNGLTNLDDLKKMILFELLSDKKKQTKKYAALVSNIIGALSPIHYGLKAIANLTKEISNIEKSLEKVNLDNILFCFDDLERLSNKLKADEVLGFINSNLIEFANIKVLIIANEEEIKNVRNKKYINAKEKVIGRTLKHEILDMTKTLEDFSSLFNEASLLSEWLKVNDNTINLTAVIRDFKIENLRQVRNILSVFNELLIEFVSYLDELDENERNKLISIMLNNLLAVYTSVNYGDSTYLTDYSHVMDRTFKVAEQLNTMTTQDKMTKKFYETYHEKNVYFDEHIYYFDFVSNYILEVNLDLNSAKDEMNKYLDRYVRDGKSIEKAYNDIINFQYLETEDFRNVINLFFKLLPEENTLKLSQYFNIYLTIYNISDNNILSKHWRGELIKNFKRRLKSIDSFSGESLPEISNISIDDEFKEMMELFLNAAENNKEQVINKKLEIWFSNNFSNDNDIFFEDEFKVDLFKRANSLNMIDKYLMKSNASLIMIKRALQRIYYPIDNNQEVREQKADIIEFKEKISNSSEKRNNDFIQKQNINEITNFLDEIIKKSEILMEENN</sequence>
<evidence type="ECO:0000313" key="3">
    <source>
        <dbReference type="Proteomes" id="UP000724783"/>
    </source>
</evidence>
<dbReference type="Gene3D" id="3.40.50.300">
    <property type="entry name" value="P-loop containing nucleotide triphosphate hydrolases"/>
    <property type="match status" value="1"/>
</dbReference>
<gene>
    <name evidence="2" type="ORF">CS106_12985</name>
</gene>
<comment type="caution">
    <text evidence="2">The sequence shown here is derived from an EMBL/GenBank/DDBJ whole genome shotgun (WGS) entry which is preliminary data.</text>
</comment>
<organism evidence="2 3">
    <name type="scientific">Listeria monocytogenes serotype 1/2a</name>
    <dbReference type="NCBI Taxonomy" id="1906951"/>
    <lineage>
        <taxon>Bacteria</taxon>
        <taxon>Bacillati</taxon>
        <taxon>Bacillota</taxon>
        <taxon>Bacilli</taxon>
        <taxon>Bacillales</taxon>
        <taxon>Listeriaceae</taxon>
        <taxon>Listeria</taxon>
    </lineage>
</organism>
<reference evidence="2" key="1">
    <citation type="submission" date="2018-06" db="EMBL/GenBank/DDBJ databases">
        <authorList>
            <consortium name="GenomeTrakr: Next Generation Sequencing Network for Food Pathogen Tracability"/>
        </authorList>
    </citation>
    <scope>NUCLEOTIDE SEQUENCE</scope>
    <source>
        <strain evidence="2">2009L-1297/TB0440</strain>
    </source>
</reference>
<protein>
    <recommendedName>
        <fullName evidence="1">KAP NTPase domain-containing protein</fullName>
    </recommendedName>
</protein>
<accession>A0A9P1YPQ1</accession>
<evidence type="ECO:0000259" key="1">
    <source>
        <dbReference type="Pfam" id="PF07693"/>
    </source>
</evidence>
<name>A0A9P1YPQ1_LISMN</name>
<dbReference type="Pfam" id="PF07693">
    <property type="entry name" value="KAP_NTPase"/>
    <property type="match status" value="1"/>
</dbReference>
<dbReference type="AlphaFoldDB" id="A0A9P1YPQ1"/>
<dbReference type="InterPro" id="IPR011646">
    <property type="entry name" value="KAP_P-loop"/>
</dbReference>
<dbReference type="InterPro" id="IPR027417">
    <property type="entry name" value="P-loop_NTPase"/>
</dbReference>
<dbReference type="EMBL" id="AAAWLI010000004">
    <property type="protein sequence ID" value="EAF3075346.1"/>
    <property type="molecule type" value="Genomic_DNA"/>
</dbReference>
<evidence type="ECO:0000313" key="2">
    <source>
        <dbReference type="EMBL" id="EAF3075346.1"/>
    </source>
</evidence>
<dbReference type="Proteomes" id="UP000724783">
    <property type="component" value="Unassembled WGS sequence"/>
</dbReference>
<feature type="domain" description="KAP NTPase" evidence="1">
    <location>
        <begin position="8"/>
        <end position="254"/>
    </location>
</feature>